<evidence type="ECO:0000259" key="3">
    <source>
        <dbReference type="PROSITE" id="PS50157"/>
    </source>
</evidence>
<sequence>MDGRQPEYPQSGLSSPYAPYTGHQSEGSSADQPSAVQYQQSQDYKPSNFSSSATPDSSYGLPQSARSGSFPEYIQRSYADGQQQSRYPAGAQSGMAQTSSPSPSMADGPPRNDHASNAKSDPDVPIDPSIAQSSPQYPPQNYSPYPPQQHEMHQYQGQPMTSYGRPEWAGQYQQPLGYHSPATTGGAAPNMAAHAIPRPPAVGTFAGAPPVVYPNVTQGGHPLSTVYSFVPIPGAQQHKRPRRRYEEIERMYKCGWNGCEKAYGTLNHLNAHVTMQSHGTKRTPEEFKEIRKEWKAKKKEEENQRKAEEERQRQEAARSGQDTSQAQGQPGQYQQHMMPPQMGGPQLPPIGYQPAAGQAPGQYAQPQQVDGAQQYGGNSQMYGGQGYPQSPYGQGGIAYQQRV</sequence>
<keyword evidence="1" id="KW-0479">Metal-binding</keyword>
<keyword evidence="5" id="KW-1185">Reference proteome</keyword>
<evidence type="ECO:0000256" key="2">
    <source>
        <dbReference type="SAM" id="MobiDB-lite"/>
    </source>
</evidence>
<accession>A0AAI8YSQ3</accession>
<feature type="region of interest" description="Disordered" evidence="2">
    <location>
        <begin position="1"/>
        <end position="162"/>
    </location>
</feature>
<organism evidence="4 5">
    <name type="scientific">Lecanosticta acicola</name>
    <dbReference type="NCBI Taxonomy" id="111012"/>
    <lineage>
        <taxon>Eukaryota</taxon>
        <taxon>Fungi</taxon>
        <taxon>Dikarya</taxon>
        <taxon>Ascomycota</taxon>
        <taxon>Pezizomycotina</taxon>
        <taxon>Dothideomycetes</taxon>
        <taxon>Dothideomycetidae</taxon>
        <taxon>Mycosphaerellales</taxon>
        <taxon>Mycosphaerellaceae</taxon>
        <taxon>Lecanosticta</taxon>
    </lineage>
</organism>
<keyword evidence="1" id="KW-0862">Zinc</keyword>
<dbReference type="EMBL" id="CAVMBE010000004">
    <property type="protein sequence ID" value="CAK3827534.1"/>
    <property type="molecule type" value="Genomic_DNA"/>
</dbReference>
<dbReference type="AlphaFoldDB" id="A0AAI8YSQ3"/>
<feature type="compositionally biased region" description="Low complexity" evidence="2">
    <location>
        <begin position="325"/>
        <end position="368"/>
    </location>
</feature>
<feature type="compositionally biased region" description="Polar residues" evidence="2">
    <location>
        <begin position="22"/>
        <end position="67"/>
    </location>
</feature>
<evidence type="ECO:0000313" key="5">
    <source>
        <dbReference type="Proteomes" id="UP001296104"/>
    </source>
</evidence>
<comment type="caution">
    <text evidence="4">The sequence shown here is derived from an EMBL/GenBank/DDBJ whole genome shotgun (WGS) entry which is preliminary data.</text>
</comment>
<dbReference type="Gene3D" id="3.30.160.60">
    <property type="entry name" value="Classic Zinc Finger"/>
    <property type="match status" value="1"/>
</dbReference>
<dbReference type="PANTHER" id="PTHR36167">
    <property type="entry name" value="C2H2 FINGER DOMAIN TRANSCRIPTION FACTOR (EUROFUNG)-RELATED"/>
    <property type="match status" value="1"/>
</dbReference>
<protein>
    <submittedName>
        <fullName evidence="4">Transcription factor</fullName>
    </submittedName>
</protein>
<name>A0AAI8YSQ3_9PEZI</name>
<dbReference type="InterPro" id="IPR013087">
    <property type="entry name" value="Znf_C2H2_type"/>
</dbReference>
<feature type="compositionally biased region" description="Basic and acidic residues" evidence="2">
    <location>
        <begin position="110"/>
        <end position="122"/>
    </location>
</feature>
<proteinExistence type="predicted"/>
<feature type="region of interest" description="Disordered" evidence="2">
    <location>
        <begin position="295"/>
        <end position="403"/>
    </location>
</feature>
<dbReference type="PROSITE" id="PS50157">
    <property type="entry name" value="ZINC_FINGER_C2H2_2"/>
    <property type="match status" value="1"/>
</dbReference>
<dbReference type="GO" id="GO:0006355">
    <property type="term" value="P:regulation of DNA-templated transcription"/>
    <property type="evidence" value="ECO:0007669"/>
    <property type="project" value="InterPro"/>
</dbReference>
<dbReference type="GO" id="GO:0008270">
    <property type="term" value="F:zinc ion binding"/>
    <property type="evidence" value="ECO:0007669"/>
    <property type="project" value="UniProtKB-KW"/>
</dbReference>
<dbReference type="Proteomes" id="UP001296104">
    <property type="component" value="Unassembled WGS sequence"/>
</dbReference>
<evidence type="ECO:0000256" key="1">
    <source>
        <dbReference type="PROSITE-ProRule" id="PRU00042"/>
    </source>
</evidence>
<dbReference type="PROSITE" id="PS00028">
    <property type="entry name" value="ZINC_FINGER_C2H2_1"/>
    <property type="match status" value="1"/>
</dbReference>
<feature type="compositionally biased region" description="Polar residues" evidence="2">
    <location>
        <begin position="94"/>
        <end position="103"/>
    </location>
</feature>
<gene>
    <name evidence="4" type="ORF">LECACI_7A001286</name>
</gene>
<evidence type="ECO:0000313" key="4">
    <source>
        <dbReference type="EMBL" id="CAK3827534.1"/>
    </source>
</evidence>
<reference evidence="4" key="1">
    <citation type="submission" date="2023-11" db="EMBL/GenBank/DDBJ databases">
        <authorList>
            <person name="Alioto T."/>
            <person name="Alioto T."/>
            <person name="Gomez Garrido J."/>
        </authorList>
    </citation>
    <scope>NUCLEOTIDE SEQUENCE</scope>
</reference>
<feature type="compositionally biased region" description="Low complexity" evidence="2">
    <location>
        <begin position="132"/>
        <end position="143"/>
    </location>
</feature>
<keyword evidence="1" id="KW-0863">Zinc-finger</keyword>
<dbReference type="PANTHER" id="PTHR36167:SF3">
    <property type="entry name" value="C2H2 FINGER DOMAIN TRANSCRIPTION FACTOR (EUROFUNG)-RELATED"/>
    <property type="match status" value="1"/>
</dbReference>
<dbReference type="InterPro" id="IPR039327">
    <property type="entry name" value="CON7-like"/>
</dbReference>
<feature type="compositionally biased region" description="Basic and acidic residues" evidence="2">
    <location>
        <begin position="295"/>
        <end position="316"/>
    </location>
</feature>
<feature type="domain" description="C2H2-type" evidence="3">
    <location>
        <begin position="252"/>
        <end position="283"/>
    </location>
</feature>